<gene>
    <name evidence="1" type="ORF">NDU88_003980</name>
</gene>
<organism evidence="1 2">
    <name type="scientific">Pleurodeles waltl</name>
    <name type="common">Iberian ribbed newt</name>
    <dbReference type="NCBI Taxonomy" id="8319"/>
    <lineage>
        <taxon>Eukaryota</taxon>
        <taxon>Metazoa</taxon>
        <taxon>Chordata</taxon>
        <taxon>Craniata</taxon>
        <taxon>Vertebrata</taxon>
        <taxon>Euteleostomi</taxon>
        <taxon>Amphibia</taxon>
        <taxon>Batrachia</taxon>
        <taxon>Caudata</taxon>
        <taxon>Salamandroidea</taxon>
        <taxon>Salamandridae</taxon>
        <taxon>Pleurodelinae</taxon>
        <taxon>Pleurodeles</taxon>
    </lineage>
</organism>
<dbReference type="Proteomes" id="UP001066276">
    <property type="component" value="Chromosome 3_2"/>
</dbReference>
<proteinExistence type="predicted"/>
<evidence type="ECO:0000313" key="1">
    <source>
        <dbReference type="EMBL" id="KAJ1178738.1"/>
    </source>
</evidence>
<dbReference type="EMBL" id="JANPWB010000006">
    <property type="protein sequence ID" value="KAJ1178738.1"/>
    <property type="molecule type" value="Genomic_DNA"/>
</dbReference>
<evidence type="ECO:0000313" key="2">
    <source>
        <dbReference type="Proteomes" id="UP001066276"/>
    </source>
</evidence>
<name>A0AAV7TQN4_PLEWA</name>
<keyword evidence="2" id="KW-1185">Reference proteome</keyword>
<reference evidence="1" key="1">
    <citation type="journal article" date="2022" name="bioRxiv">
        <title>Sequencing and chromosome-scale assembly of the giantPleurodeles waltlgenome.</title>
        <authorList>
            <person name="Brown T."/>
            <person name="Elewa A."/>
            <person name="Iarovenko S."/>
            <person name="Subramanian E."/>
            <person name="Araus A.J."/>
            <person name="Petzold A."/>
            <person name="Susuki M."/>
            <person name="Suzuki K.-i.T."/>
            <person name="Hayashi T."/>
            <person name="Toyoda A."/>
            <person name="Oliveira C."/>
            <person name="Osipova E."/>
            <person name="Leigh N.D."/>
            <person name="Simon A."/>
            <person name="Yun M.H."/>
        </authorList>
    </citation>
    <scope>NUCLEOTIDE SEQUENCE</scope>
    <source>
        <strain evidence="1">20211129_DDA</strain>
        <tissue evidence="1">Liver</tissue>
    </source>
</reference>
<comment type="caution">
    <text evidence="1">The sequence shown here is derived from an EMBL/GenBank/DDBJ whole genome shotgun (WGS) entry which is preliminary data.</text>
</comment>
<accession>A0AAV7TQN4</accession>
<sequence>MASGRRPTAEISCSIRSMALSEWVPTWASVSVLSGWAMEDDISHGCETASKKSSRHVALPDFLPDDLPGDISFGPGE</sequence>
<protein>
    <submittedName>
        <fullName evidence="1">Uncharacterized protein</fullName>
    </submittedName>
</protein>
<dbReference type="AlphaFoldDB" id="A0AAV7TQN4"/>